<sequence length="683" mass="75446">MLIFSLTRDVTLDTKVFRRHFQAVTDLDAAQVDRLYLDVGCELRLIIEKLQDEYVLAHPDTDEAAKQMLLLDQLGVKLGGEESLLSWLFFPTRLGRMSSRLVGEGLYFHKEAEVLPAQLQALRASKPDKQHFRIAVINGFGTNLGDCTIGITAFRQVQSCLARYLPGVSCDIVFGAGVSAAAADIVAFDKSVERVLCQAPTVCEFAQYDGYFDFSGLTDKPEYETLPAVDWYLWWCGLDPQTVRPEHKRNCGHIRWDAWNEVRSVLHDKPGKKVLFNPKASVPMRTMPPGIASKFARRLLELDPEMRLIVDQPIDLQHKRLIDLSSQINTPEKFKALCGLVDGLITVNSFASHVADLCSTPAVHLCSTIAGGHYPYYPFSAAINPQGYELLPAFGKVKVELAVWEKISSLYHNAWESISPVEVLSKLQEKMVQRQAAPHEPKGLALVTDISTASCVDSNDATRRLVRQRLIAEHAHATKRFTYLTQHILNAGSVCVLACAPDASLALILAKRVAPHGELIVLEPRALLARSVESSLFNAGLFASRVLQAMAIAGAKDVKIRALDPWTESRSSEWGNTRRMIAVPNQTVDDLALPSCGSLIVQSPMPFAQFIAGAMKTLKRCRPFIFMGPVSREEVANACAAGIEADYEFWAEAALPGSDLSSMLVVGRPKEKNVSIDGFSKLM</sequence>
<dbReference type="RefSeq" id="WP_161021444.1">
    <property type="nucleotide sequence ID" value="NZ_WWCP01000047.1"/>
</dbReference>
<evidence type="ECO:0000313" key="2">
    <source>
        <dbReference type="Proteomes" id="UP000474565"/>
    </source>
</evidence>
<name>A0A6L8MSQ9_9BURK</name>
<evidence type="ECO:0000313" key="1">
    <source>
        <dbReference type="EMBL" id="MYM85054.1"/>
    </source>
</evidence>
<dbReference type="Gene3D" id="3.40.50.2000">
    <property type="entry name" value="Glycogen Phosphorylase B"/>
    <property type="match status" value="1"/>
</dbReference>
<accession>A0A6L8MSQ9</accession>
<gene>
    <name evidence="1" type="ORF">GTP44_24290</name>
</gene>
<proteinExistence type="predicted"/>
<dbReference type="AlphaFoldDB" id="A0A6L8MSQ9"/>
<protein>
    <submittedName>
        <fullName evidence="1">Uncharacterized protein</fullName>
    </submittedName>
</protein>
<organism evidence="1 2">
    <name type="scientific">Duganella lactea</name>
    <dbReference type="NCBI Taxonomy" id="2692173"/>
    <lineage>
        <taxon>Bacteria</taxon>
        <taxon>Pseudomonadati</taxon>
        <taxon>Pseudomonadota</taxon>
        <taxon>Betaproteobacteria</taxon>
        <taxon>Burkholderiales</taxon>
        <taxon>Oxalobacteraceae</taxon>
        <taxon>Telluria group</taxon>
        <taxon>Duganella</taxon>
    </lineage>
</organism>
<dbReference type="Proteomes" id="UP000474565">
    <property type="component" value="Unassembled WGS sequence"/>
</dbReference>
<reference evidence="1 2" key="1">
    <citation type="submission" date="2019-12" db="EMBL/GenBank/DDBJ databases">
        <title>Novel species isolated from a subtropical stream in China.</title>
        <authorList>
            <person name="Lu H."/>
        </authorList>
    </citation>
    <scope>NUCLEOTIDE SEQUENCE [LARGE SCALE GENOMIC DNA]</scope>
    <source>
        <strain evidence="1 2">FT50W</strain>
    </source>
</reference>
<comment type="caution">
    <text evidence="1">The sequence shown here is derived from an EMBL/GenBank/DDBJ whole genome shotgun (WGS) entry which is preliminary data.</text>
</comment>
<dbReference type="EMBL" id="WWCP01000047">
    <property type="protein sequence ID" value="MYM85054.1"/>
    <property type="molecule type" value="Genomic_DNA"/>
</dbReference>
<dbReference type="SUPFAM" id="SSF53756">
    <property type="entry name" value="UDP-Glycosyltransferase/glycogen phosphorylase"/>
    <property type="match status" value="1"/>
</dbReference>